<evidence type="ECO:0000313" key="2">
    <source>
        <dbReference type="Proteomes" id="UP000199577"/>
    </source>
</evidence>
<dbReference type="Proteomes" id="UP000199577">
    <property type="component" value="Unassembled WGS sequence"/>
</dbReference>
<feature type="non-terminal residue" evidence="1">
    <location>
        <position position="34"/>
    </location>
</feature>
<organism evidence="1 2">
    <name type="scientific">Parapedobacter composti</name>
    <dbReference type="NCBI Taxonomy" id="623281"/>
    <lineage>
        <taxon>Bacteria</taxon>
        <taxon>Pseudomonadati</taxon>
        <taxon>Bacteroidota</taxon>
        <taxon>Sphingobacteriia</taxon>
        <taxon>Sphingobacteriales</taxon>
        <taxon>Sphingobacteriaceae</taxon>
        <taxon>Parapedobacter</taxon>
    </lineage>
</organism>
<accession>A0A1I1MJQ9</accession>
<keyword evidence="2" id="KW-1185">Reference proteome</keyword>
<dbReference type="AlphaFoldDB" id="A0A1I1MJQ9"/>
<protein>
    <submittedName>
        <fullName evidence="1">Uncharacterized protein</fullName>
    </submittedName>
</protein>
<dbReference type="EMBL" id="FOLL01000039">
    <property type="protein sequence ID" value="SFC85366.1"/>
    <property type="molecule type" value="Genomic_DNA"/>
</dbReference>
<evidence type="ECO:0000313" key="1">
    <source>
        <dbReference type="EMBL" id="SFC85366.1"/>
    </source>
</evidence>
<gene>
    <name evidence="1" type="ORF">SAMN05421747_1391</name>
</gene>
<reference evidence="1 2" key="1">
    <citation type="submission" date="2016-10" db="EMBL/GenBank/DDBJ databases">
        <authorList>
            <person name="de Groot N.N."/>
        </authorList>
    </citation>
    <scope>NUCLEOTIDE SEQUENCE [LARGE SCALE GENOMIC DNA]</scope>
    <source>
        <strain evidence="1 2">DSM 22900</strain>
    </source>
</reference>
<name>A0A1I1MJQ9_9SPHI</name>
<proteinExistence type="predicted"/>
<sequence>MKSIKEILGMLVRELIKHIDKIKSINPMSIYYNE</sequence>